<dbReference type="EMBL" id="WVQY01000001">
    <property type="protein sequence ID" value="NOD29222.1"/>
    <property type="molecule type" value="Genomic_DNA"/>
</dbReference>
<reference evidence="1 2" key="1">
    <citation type="submission" date="2019-12" db="EMBL/GenBank/DDBJ databases">
        <title>Ruegeria JWLKs population differentiation of coral mucus and skeleton niches.</title>
        <authorList>
            <person name="Luo D."/>
        </authorList>
    </citation>
    <scope>NUCLEOTIDE SEQUENCE [LARGE SCALE GENOMIC DNA]</scope>
    <source>
        <strain evidence="1 2">HKCCD6238</strain>
    </source>
</reference>
<dbReference type="Proteomes" id="UP000599383">
    <property type="component" value="Unassembled WGS sequence"/>
</dbReference>
<accession>A0ABX1W6H8</accession>
<gene>
    <name evidence="1" type="ORF">GS617_02960</name>
</gene>
<organism evidence="1 2">
    <name type="scientific">Ruegeria atlantica</name>
    <dbReference type="NCBI Taxonomy" id="81569"/>
    <lineage>
        <taxon>Bacteria</taxon>
        <taxon>Pseudomonadati</taxon>
        <taxon>Pseudomonadota</taxon>
        <taxon>Alphaproteobacteria</taxon>
        <taxon>Rhodobacterales</taxon>
        <taxon>Roseobacteraceae</taxon>
        <taxon>Ruegeria</taxon>
    </lineage>
</organism>
<proteinExistence type="predicted"/>
<evidence type="ECO:0000313" key="2">
    <source>
        <dbReference type="Proteomes" id="UP000599383"/>
    </source>
</evidence>
<protein>
    <submittedName>
        <fullName evidence="1">Uncharacterized protein</fullName>
    </submittedName>
</protein>
<keyword evidence="2" id="KW-1185">Reference proteome</keyword>
<comment type="caution">
    <text evidence="1">The sequence shown here is derived from an EMBL/GenBank/DDBJ whole genome shotgun (WGS) entry which is preliminary data.</text>
</comment>
<name>A0ABX1W6H8_9RHOB</name>
<dbReference type="RefSeq" id="WP_171362696.1">
    <property type="nucleotide sequence ID" value="NZ_WVQY01000001.1"/>
</dbReference>
<evidence type="ECO:0000313" key="1">
    <source>
        <dbReference type="EMBL" id="NOD29222.1"/>
    </source>
</evidence>
<sequence length="141" mass="15700">MGSIMVYRYRPMRVVPTITTSVLIARGSFLLGGDIMVGGKGRQQAIAPIFYLSGGILRHFVAQIAACREFPGIRRENWPFCVRIRRSESVRPMSETGMIITFFCATLNVQGAKPGGLKCCRTWLILAAIQSIVRIHRLMIG</sequence>